<evidence type="ECO:0000256" key="1">
    <source>
        <dbReference type="ARBA" id="ARBA00022723"/>
    </source>
</evidence>
<evidence type="ECO:0000256" key="2">
    <source>
        <dbReference type="ARBA" id="ARBA00022771"/>
    </source>
</evidence>
<keyword evidence="2" id="KW-0863">Zinc-finger</keyword>
<evidence type="ECO:0000313" key="7">
    <source>
        <dbReference type="Proteomes" id="UP001160148"/>
    </source>
</evidence>
<dbReference type="GO" id="GO:0008270">
    <property type="term" value="F:zinc ion binding"/>
    <property type="evidence" value="ECO:0007669"/>
    <property type="project" value="UniProtKB-KW"/>
</dbReference>
<keyword evidence="3" id="KW-0862">Zinc</keyword>
<dbReference type="Pfam" id="PF05485">
    <property type="entry name" value="THAP"/>
    <property type="match status" value="1"/>
</dbReference>
<comment type="caution">
    <text evidence="6">The sequence shown here is derived from an EMBL/GenBank/DDBJ whole genome shotgun (WGS) entry which is preliminary data.</text>
</comment>
<keyword evidence="7" id="KW-1185">Reference proteome</keyword>
<reference evidence="6 7" key="1">
    <citation type="submission" date="2023-01" db="EMBL/GenBank/DDBJ databases">
        <authorList>
            <person name="Whitehead M."/>
        </authorList>
    </citation>
    <scope>NUCLEOTIDE SEQUENCE [LARGE SCALE GENOMIC DNA]</scope>
</reference>
<accession>A0AAV0XS65</accession>
<organism evidence="6 7">
    <name type="scientific">Macrosiphum euphorbiae</name>
    <name type="common">potato aphid</name>
    <dbReference type="NCBI Taxonomy" id="13131"/>
    <lineage>
        <taxon>Eukaryota</taxon>
        <taxon>Metazoa</taxon>
        <taxon>Ecdysozoa</taxon>
        <taxon>Arthropoda</taxon>
        <taxon>Hexapoda</taxon>
        <taxon>Insecta</taxon>
        <taxon>Pterygota</taxon>
        <taxon>Neoptera</taxon>
        <taxon>Paraneoptera</taxon>
        <taxon>Hemiptera</taxon>
        <taxon>Sternorrhyncha</taxon>
        <taxon>Aphidomorpha</taxon>
        <taxon>Aphidoidea</taxon>
        <taxon>Aphididae</taxon>
        <taxon>Macrosiphini</taxon>
        <taxon>Macrosiphum</taxon>
    </lineage>
</organism>
<gene>
    <name evidence="6" type="ORF">MEUPH1_LOCUS24781</name>
</gene>
<evidence type="ECO:0000313" key="6">
    <source>
        <dbReference type="EMBL" id="CAI6370682.1"/>
    </source>
</evidence>
<sequence length="97" mass="11318">MTSKSTKIKRQKKKSNNYCSVFGCCSYYSTNEDISFHLISKSNDPKVLLKNKWGQEELVVRRRMWAILLRFSKEALLKKHIVVCSKHFTSEDFLPSG</sequence>
<dbReference type="AlphaFoldDB" id="A0AAV0XS65"/>
<keyword evidence="1" id="KW-0479">Metal-binding</keyword>
<evidence type="ECO:0000256" key="4">
    <source>
        <dbReference type="ARBA" id="ARBA00023125"/>
    </source>
</evidence>
<dbReference type="Proteomes" id="UP001160148">
    <property type="component" value="Unassembled WGS sequence"/>
</dbReference>
<keyword evidence="4" id="KW-0238">DNA-binding</keyword>
<protein>
    <recommendedName>
        <fullName evidence="5">THAP-type domain-containing protein</fullName>
    </recommendedName>
</protein>
<dbReference type="GO" id="GO:0003677">
    <property type="term" value="F:DNA binding"/>
    <property type="evidence" value="ECO:0007669"/>
    <property type="project" value="UniProtKB-KW"/>
</dbReference>
<proteinExistence type="predicted"/>
<name>A0AAV0XS65_9HEMI</name>
<feature type="domain" description="THAP-type" evidence="5">
    <location>
        <begin position="19"/>
        <end position="91"/>
    </location>
</feature>
<dbReference type="SUPFAM" id="SSF57716">
    <property type="entry name" value="Glucocorticoid receptor-like (DNA-binding domain)"/>
    <property type="match status" value="1"/>
</dbReference>
<dbReference type="InterPro" id="IPR006612">
    <property type="entry name" value="THAP_Znf"/>
</dbReference>
<dbReference type="EMBL" id="CARXXK010000475">
    <property type="protein sequence ID" value="CAI6370682.1"/>
    <property type="molecule type" value="Genomic_DNA"/>
</dbReference>
<evidence type="ECO:0000256" key="3">
    <source>
        <dbReference type="ARBA" id="ARBA00022833"/>
    </source>
</evidence>
<evidence type="ECO:0000259" key="5">
    <source>
        <dbReference type="Pfam" id="PF05485"/>
    </source>
</evidence>